<protein>
    <submittedName>
        <fullName evidence="1">Uncharacterized protein</fullName>
    </submittedName>
</protein>
<accession>A0A0A9BRJ0</accession>
<evidence type="ECO:0000313" key="1">
    <source>
        <dbReference type="EMBL" id="JAD63750.1"/>
    </source>
</evidence>
<organism evidence="1">
    <name type="scientific">Arundo donax</name>
    <name type="common">Giant reed</name>
    <name type="synonym">Donax arundinaceus</name>
    <dbReference type="NCBI Taxonomy" id="35708"/>
    <lineage>
        <taxon>Eukaryota</taxon>
        <taxon>Viridiplantae</taxon>
        <taxon>Streptophyta</taxon>
        <taxon>Embryophyta</taxon>
        <taxon>Tracheophyta</taxon>
        <taxon>Spermatophyta</taxon>
        <taxon>Magnoliopsida</taxon>
        <taxon>Liliopsida</taxon>
        <taxon>Poales</taxon>
        <taxon>Poaceae</taxon>
        <taxon>PACMAD clade</taxon>
        <taxon>Arundinoideae</taxon>
        <taxon>Arundineae</taxon>
        <taxon>Arundo</taxon>
    </lineage>
</organism>
<sequence length="103" mass="12302">MFQKLDAQSYFLCTHNESTDLFSTQKLKRLSRKQEIKIKIFFLTIPKLNFRIKIYRINNKDYRDARQAPLLYMSNYSWGSGWACEHQCGTIQHVAAYLNRHPL</sequence>
<reference evidence="1" key="2">
    <citation type="journal article" date="2015" name="Data Brief">
        <title>Shoot transcriptome of the giant reed, Arundo donax.</title>
        <authorList>
            <person name="Barrero R.A."/>
            <person name="Guerrero F.D."/>
            <person name="Moolhuijzen P."/>
            <person name="Goolsby J.A."/>
            <person name="Tidwell J."/>
            <person name="Bellgard S.E."/>
            <person name="Bellgard M.I."/>
        </authorList>
    </citation>
    <scope>NUCLEOTIDE SEQUENCE</scope>
    <source>
        <tissue evidence="1">Shoot tissue taken approximately 20 cm above the soil surface</tissue>
    </source>
</reference>
<reference evidence="1" key="1">
    <citation type="submission" date="2014-09" db="EMBL/GenBank/DDBJ databases">
        <authorList>
            <person name="Magalhaes I.L.F."/>
            <person name="Oliveira U."/>
            <person name="Santos F.R."/>
            <person name="Vidigal T.H.D.A."/>
            <person name="Brescovit A.D."/>
            <person name="Santos A.J."/>
        </authorList>
    </citation>
    <scope>NUCLEOTIDE SEQUENCE</scope>
    <source>
        <tissue evidence="1">Shoot tissue taken approximately 20 cm above the soil surface</tissue>
    </source>
</reference>
<dbReference type="AlphaFoldDB" id="A0A0A9BRJ0"/>
<name>A0A0A9BRJ0_ARUDO</name>
<proteinExistence type="predicted"/>
<dbReference type="EMBL" id="GBRH01234145">
    <property type="protein sequence ID" value="JAD63750.1"/>
    <property type="molecule type" value="Transcribed_RNA"/>
</dbReference>